<reference evidence="2 3" key="1">
    <citation type="submission" date="2018-09" db="EMBL/GenBank/DDBJ databases">
        <title>Genome sequencing of strain 6GH32-13.</title>
        <authorList>
            <person name="Weon H.-Y."/>
            <person name="Heo J."/>
            <person name="Kwon S.-W."/>
        </authorList>
    </citation>
    <scope>NUCLEOTIDE SEQUENCE [LARGE SCALE GENOMIC DNA]</scope>
    <source>
        <strain evidence="2 3">5GH32-13</strain>
    </source>
</reference>
<dbReference type="GO" id="GO:0016787">
    <property type="term" value="F:hydrolase activity"/>
    <property type="evidence" value="ECO:0007669"/>
    <property type="project" value="UniProtKB-KW"/>
</dbReference>
<evidence type="ECO:0000313" key="3">
    <source>
        <dbReference type="Proteomes" id="UP000263900"/>
    </source>
</evidence>
<organism evidence="2 3">
    <name type="scientific">Paraflavitalea soli</name>
    <dbReference type="NCBI Taxonomy" id="2315862"/>
    <lineage>
        <taxon>Bacteria</taxon>
        <taxon>Pseudomonadati</taxon>
        <taxon>Bacteroidota</taxon>
        <taxon>Chitinophagia</taxon>
        <taxon>Chitinophagales</taxon>
        <taxon>Chitinophagaceae</taxon>
        <taxon>Paraflavitalea</taxon>
    </lineage>
</organism>
<dbReference type="InterPro" id="IPR008928">
    <property type="entry name" value="6-hairpin_glycosidase_sf"/>
</dbReference>
<dbReference type="OrthoDB" id="258246at2"/>
<dbReference type="PANTHER" id="PTHR33886">
    <property type="entry name" value="UNSATURATED RHAMNOGALACTURONAN HYDROLASE (EUROFUNG)"/>
    <property type="match status" value="1"/>
</dbReference>
<gene>
    <name evidence="2" type="ORF">D3H65_11330</name>
</gene>
<dbReference type="KEGG" id="pseg:D3H65_11330"/>
<dbReference type="SUPFAM" id="SSF48208">
    <property type="entry name" value="Six-hairpin glycosidases"/>
    <property type="match status" value="1"/>
</dbReference>
<dbReference type="EMBL" id="CP032157">
    <property type="protein sequence ID" value="AXY78604.1"/>
    <property type="molecule type" value="Genomic_DNA"/>
</dbReference>
<dbReference type="Gene3D" id="1.50.10.10">
    <property type="match status" value="1"/>
</dbReference>
<sequence>MQRVTDWQLSNPKHTPTDWTNGAFYAGVMAAYKTTGSRKILDSLMALGQRTAWQPGRRYDHADDIAIAQTYIDMYRIKGDQQMIRAIIDTVQKLRTVPGPESKKGLMWWWCDALFMGPPVIVKLGVTLKDPAYFALNDSLFKQTYDLLYNKEQHLFARDASYLINANGEGKREANGQIVFWSRGNGWVMGGLVRILEELPADYPNRSFYEQLYKEMAEKIVSLQQADGLWRASLLDPASYPGGEGSGTGFYCYALAWGVNHGLLDKGKYEPAVRKAWLGLNTLVSPEGRVGWVQPIGADPRRNFNAESYEVYGAGAFLLAGAEIIKLK</sequence>
<dbReference type="GO" id="GO:0005975">
    <property type="term" value="P:carbohydrate metabolic process"/>
    <property type="evidence" value="ECO:0007669"/>
    <property type="project" value="InterPro"/>
</dbReference>
<dbReference type="InterPro" id="IPR012341">
    <property type="entry name" value="6hp_glycosidase-like_sf"/>
</dbReference>
<evidence type="ECO:0000256" key="1">
    <source>
        <dbReference type="ARBA" id="ARBA00022801"/>
    </source>
</evidence>
<proteinExistence type="predicted"/>
<dbReference type="InterPro" id="IPR052043">
    <property type="entry name" value="PolySaccharide_Degr_Enz"/>
</dbReference>
<dbReference type="PANTHER" id="PTHR33886:SF8">
    <property type="entry name" value="UNSATURATED RHAMNOGALACTURONAN HYDROLASE (EUROFUNG)"/>
    <property type="match status" value="1"/>
</dbReference>
<accession>A0A3B7MVU8</accession>
<keyword evidence="3" id="KW-1185">Reference proteome</keyword>
<dbReference type="AlphaFoldDB" id="A0A3B7MVU8"/>
<evidence type="ECO:0000313" key="2">
    <source>
        <dbReference type="EMBL" id="AXY78604.1"/>
    </source>
</evidence>
<dbReference type="InterPro" id="IPR010905">
    <property type="entry name" value="Glyco_hydro_88"/>
</dbReference>
<keyword evidence="1 2" id="KW-0378">Hydrolase</keyword>
<dbReference type="Proteomes" id="UP000263900">
    <property type="component" value="Chromosome"/>
</dbReference>
<name>A0A3B7MVU8_9BACT</name>
<protein>
    <submittedName>
        <fullName evidence="2">Glycoside hydrolase family 88 protein</fullName>
    </submittedName>
</protein>
<dbReference type="Pfam" id="PF07470">
    <property type="entry name" value="Glyco_hydro_88"/>
    <property type="match status" value="1"/>
</dbReference>